<organism evidence="1 2">
    <name type="scientific">Couchioplanes caeruleus subsp. caeruleus</name>
    <dbReference type="NCBI Taxonomy" id="56427"/>
    <lineage>
        <taxon>Bacteria</taxon>
        <taxon>Bacillati</taxon>
        <taxon>Actinomycetota</taxon>
        <taxon>Actinomycetes</taxon>
        <taxon>Micromonosporales</taxon>
        <taxon>Micromonosporaceae</taxon>
        <taxon>Couchioplanes</taxon>
    </lineage>
</organism>
<protein>
    <submittedName>
        <fullName evidence="1">Uncharacterized protein</fullName>
    </submittedName>
</protein>
<proteinExistence type="predicted"/>
<accession>A0A1K0GRG6</accession>
<dbReference type="AlphaFoldDB" id="A0A1K0GRG6"/>
<dbReference type="EMBL" id="MEIA01000271">
    <property type="protein sequence ID" value="OJF11843.1"/>
    <property type="molecule type" value="Genomic_DNA"/>
</dbReference>
<reference evidence="1 2" key="1">
    <citation type="submission" date="2016-09" db="EMBL/GenBank/DDBJ databases">
        <title>Couchioplanes caeruleus draft genome sequence.</title>
        <authorList>
            <person name="Sheehan J."/>
            <person name="Caffrey P."/>
        </authorList>
    </citation>
    <scope>NUCLEOTIDE SEQUENCE [LARGE SCALE GENOMIC DNA]</scope>
    <source>
        <strain evidence="1 2">DSM 43634</strain>
    </source>
</reference>
<sequence>MLSGRTDILSTSQPGIFCAAAGATAGSAALPGLGKIINERARTLFGTPVAQLETVRPARTALVALGLLGSR</sequence>
<evidence type="ECO:0000313" key="1">
    <source>
        <dbReference type="EMBL" id="OJF11843.1"/>
    </source>
</evidence>
<keyword evidence="2" id="KW-1185">Reference proteome</keyword>
<evidence type="ECO:0000313" key="2">
    <source>
        <dbReference type="Proteomes" id="UP000182486"/>
    </source>
</evidence>
<dbReference type="Proteomes" id="UP000182486">
    <property type="component" value="Unassembled WGS sequence"/>
</dbReference>
<comment type="caution">
    <text evidence="1">The sequence shown here is derived from an EMBL/GenBank/DDBJ whole genome shotgun (WGS) entry which is preliminary data.</text>
</comment>
<gene>
    <name evidence="1" type="ORF">BG844_24010</name>
</gene>
<name>A0A1K0GRG6_9ACTN</name>